<keyword evidence="4" id="KW-1185">Reference proteome</keyword>
<evidence type="ECO:0000313" key="4">
    <source>
        <dbReference type="Proteomes" id="UP001596106"/>
    </source>
</evidence>
<dbReference type="RefSeq" id="WP_379842561.1">
    <property type="nucleotide sequence ID" value="NZ_JBHSMA010000001.1"/>
</dbReference>
<keyword evidence="3" id="KW-0413">Isomerase</keyword>
<dbReference type="Pfam" id="PF01261">
    <property type="entry name" value="AP_endonuc_2"/>
    <property type="match status" value="1"/>
</dbReference>
<proteinExistence type="predicted"/>
<evidence type="ECO:0000313" key="3">
    <source>
        <dbReference type="EMBL" id="MFC5409035.1"/>
    </source>
</evidence>
<dbReference type="EMBL" id="JBHSMA010000001">
    <property type="protein sequence ID" value="MFC5409035.1"/>
    <property type="molecule type" value="Genomic_DNA"/>
</dbReference>
<dbReference type="SUPFAM" id="SSF51658">
    <property type="entry name" value="Xylose isomerase-like"/>
    <property type="match status" value="1"/>
</dbReference>
<dbReference type="PANTHER" id="PTHR12110">
    <property type="entry name" value="HYDROXYPYRUVATE ISOMERASE"/>
    <property type="match status" value="1"/>
</dbReference>
<keyword evidence="1" id="KW-0732">Signal</keyword>
<accession>A0ABW0I957</accession>
<gene>
    <name evidence="3" type="ORF">ACFPMF_06950</name>
</gene>
<evidence type="ECO:0000256" key="1">
    <source>
        <dbReference type="SAM" id="SignalP"/>
    </source>
</evidence>
<feature type="signal peptide" evidence="1">
    <location>
        <begin position="1"/>
        <end position="23"/>
    </location>
</feature>
<reference evidence="4" key="1">
    <citation type="journal article" date="2019" name="Int. J. Syst. Evol. Microbiol.">
        <title>The Global Catalogue of Microorganisms (GCM) 10K type strain sequencing project: providing services to taxonomists for standard genome sequencing and annotation.</title>
        <authorList>
            <consortium name="The Broad Institute Genomics Platform"/>
            <consortium name="The Broad Institute Genome Sequencing Center for Infectious Disease"/>
            <person name="Wu L."/>
            <person name="Ma J."/>
        </authorList>
    </citation>
    <scope>NUCLEOTIDE SEQUENCE [LARGE SCALE GENOMIC DNA]</scope>
    <source>
        <strain evidence="4">CCUG 55250</strain>
    </source>
</reference>
<dbReference type="InterPro" id="IPR036237">
    <property type="entry name" value="Xyl_isomerase-like_sf"/>
</dbReference>
<feature type="domain" description="Xylose isomerase-like TIM barrel" evidence="2">
    <location>
        <begin position="52"/>
        <end position="276"/>
    </location>
</feature>
<evidence type="ECO:0000259" key="2">
    <source>
        <dbReference type="Pfam" id="PF01261"/>
    </source>
</evidence>
<dbReference type="PANTHER" id="PTHR12110:SF41">
    <property type="entry name" value="INOSOSE DEHYDRATASE"/>
    <property type="match status" value="1"/>
</dbReference>
<protein>
    <submittedName>
        <fullName evidence="3">Sugar phosphate isomerase/epimerase family protein</fullName>
    </submittedName>
</protein>
<organism evidence="3 4">
    <name type="scientific">Larkinella bovis</name>
    <dbReference type="NCBI Taxonomy" id="683041"/>
    <lineage>
        <taxon>Bacteria</taxon>
        <taxon>Pseudomonadati</taxon>
        <taxon>Bacteroidota</taxon>
        <taxon>Cytophagia</taxon>
        <taxon>Cytophagales</taxon>
        <taxon>Spirosomataceae</taxon>
        <taxon>Larkinella</taxon>
    </lineage>
</organism>
<dbReference type="GO" id="GO:0016853">
    <property type="term" value="F:isomerase activity"/>
    <property type="evidence" value="ECO:0007669"/>
    <property type="project" value="UniProtKB-KW"/>
</dbReference>
<dbReference type="Proteomes" id="UP001596106">
    <property type="component" value="Unassembled WGS sequence"/>
</dbReference>
<dbReference type="InterPro" id="IPR013022">
    <property type="entry name" value="Xyl_isomerase-like_TIM-brl"/>
</dbReference>
<comment type="caution">
    <text evidence="3">The sequence shown here is derived from an EMBL/GenBank/DDBJ whole genome shotgun (WGS) entry which is preliminary data.</text>
</comment>
<sequence length="282" mass="31713">MKRIKYLLLMAGLWAFSTLPSVAQRNPEDKAGWKLGSQSYSFRLFTFAEAIRKIDSCGLKYVEAFPGQTLGGGIEGKMDFKMDAATRQAVKKLLKDKGLTLVAFGVVNAPSEGDWKALFEFAKDMGIRNINTEPKVEQIPYIARLADEYKINVALHNHPKPSHYWHPDSVLAVIGTSKYVGSCADIGHWVRSGLDPVDCLKKLQGHILGMHFKDVKKDTPDGKYHDVIWGTGDCKVDAVIAELKRQKFKGPISVEYEYHWENNGPEIAESVKYFRSAYNKVQ</sequence>
<feature type="chain" id="PRO_5045063061" evidence="1">
    <location>
        <begin position="24"/>
        <end position="282"/>
    </location>
</feature>
<name>A0ABW0I957_9BACT</name>
<dbReference type="Gene3D" id="3.20.20.150">
    <property type="entry name" value="Divalent-metal-dependent TIM barrel enzymes"/>
    <property type="match status" value="1"/>
</dbReference>
<dbReference type="InterPro" id="IPR050312">
    <property type="entry name" value="IolE/XylAMocC-like"/>
</dbReference>